<reference evidence="3" key="1">
    <citation type="submission" date="2025-08" db="UniProtKB">
        <authorList>
            <consortium name="RefSeq"/>
        </authorList>
    </citation>
    <scope>IDENTIFICATION</scope>
    <source>
        <strain evidence="3">Airmid</strain>
    </source>
</reference>
<protein>
    <submittedName>
        <fullName evidence="3">Uncharacterized protein LOC113789489</fullName>
    </submittedName>
</protein>
<dbReference type="PANTHER" id="PTHR43861">
    <property type="entry name" value="TRANS-ACONITATE 2-METHYLTRANSFERASE-RELATED"/>
    <property type="match status" value="1"/>
</dbReference>
<dbReference type="Pfam" id="PF13847">
    <property type="entry name" value="Methyltransf_31"/>
    <property type="match status" value="1"/>
</dbReference>
<dbReference type="PANTHER" id="PTHR43861:SF1">
    <property type="entry name" value="TRANS-ACONITATE 2-METHYLTRANSFERASE"/>
    <property type="match status" value="1"/>
</dbReference>
<evidence type="ECO:0000313" key="3">
    <source>
        <dbReference type="RefSeq" id="XP_027194831.1"/>
    </source>
</evidence>
<dbReference type="OrthoDB" id="6421843at2759"/>
<keyword evidence="2" id="KW-1185">Reference proteome</keyword>
<organism evidence="2 3">
    <name type="scientific">Dermatophagoides pteronyssinus</name>
    <name type="common">European house dust mite</name>
    <dbReference type="NCBI Taxonomy" id="6956"/>
    <lineage>
        <taxon>Eukaryota</taxon>
        <taxon>Metazoa</taxon>
        <taxon>Ecdysozoa</taxon>
        <taxon>Arthropoda</taxon>
        <taxon>Chelicerata</taxon>
        <taxon>Arachnida</taxon>
        <taxon>Acari</taxon>
        <taxon>Acariformes</taxon>
        <taxon>Sarcoptiformes</taxon>
        <taxon>Astigmata</taxon>
        <taxon>Psoroptidia</taxon>
        <taxon>Analgoidea</taxon>
        <taxon>Pyroglyphidae</taxon>
        <taxon>Dermatophagoidinae</taxon>
        <taxon>Dermatophagoides</taxon>
    </lineage>
</organism>
<dbReference type="Proteomes" id="UP000515146">
    <property type="component" value="Unplaced"/>
</dbReference>
<dbReference type="InterPro" id="IPR029063">
    <property type="entry name" value="SAM-dependent_MTases_sf"/>
</dbReference>
<dbReference type="CDD" id="cd02440">
    <property type="entry name" value="AdoMet_MTases"/>
    <property type="match status" value="1"/>
</dbReference>
<name>A0A6P6XPP1_DERPT</name>
<dbReference type="InParanoid" id="A0A6P6XPP1"/>
<dbReference type="Gene3D" id="3.40.50.150">
    <property type="entry name" value="Vaccinia Virus protein VP39"/>
    <property type="match status" value="1"/>
</dbReference>
<sequence length="312" mass="36573">MEFDPSKYSTTSFDSMGPALKLIHLIKKQIFDINQPLRIVDLGCGPGNSSCLLAESFPQSTIIGLDVVPEMIEHAKKNFSKKNDRFQFFVQDLGLPFDKWNTELRELLQTKQVDLIFSNYALQWIFNPSILGDSLRKILKPKTGILVANILFSDILSVVDQNDQHECKLLEKYLHYPSEKQFISEWIFGLKNDAHLNDIWLHYWQPKCIYPEKYYRESYVKIPLKWHEHFIDNSVSEELRKEILKILTKLILKKRITRIIPRRMNGLNHHHNDVNQVKNGDANDDDDDEMNDIEIEQQLWTVVARSSNDNFV</sequence>
<dbReference type="KEGG" id="dpte:113789489"/>
<dbReference type="InterPro" id="IPR025714">
    <property type="entry name" value="Methyltranfer_dom"/>
</dbReference>
<accession>A0A6P6XPP1</accession>
<dbReference type="AlphaFoldDB" id="A0A6P6XPP1"/>
<evidence type="ECO:0000313" key="2">
    <source>
        <dbReference type="Proteomes" id="UP000515146"/>
    </source>
</evidence>
<proteinExistence type="predicted"/>
<dbReference type="RefSeq" id="XP_027194831.1">
    <property type="nucleotide sequence ID" value="XM_027339030.1"/>
</dbReference>
<feature type="domain" description="Methyltransferase" evidence="1">
    <location>
        <begin position="37"/>
        <end position="158"/>
    </location>
</feature>
<evidence type="ECO:0000259" key="1">
    <source>
        <dbReference type="Pfam" id="PF13847"/>
    </source>
</evidence>
<dbReference type="SUPFAM" id="SSF53335">
    <property type="entry name" value="S-adenosyl-L-methionine-dependent methyltransferases"/>
    <property type="match status" value="1"/>
</dbReference>
<dbReference type="OMA" id="IPLKWHE"/>
<gene>
    <name evidence="3" type="primary">LOC113789489</name>
</gene>